<dbReference type="Proteomes" id="UP000004946">
    <property type="component" value="Chromosome"/>
</dbReference>
<name>E6K0U9_PARDN</name>
<keyword evidence="2" id="KW-1185">Reference proteome</keyword>
<dbReference type="HOGENOM" id="CLU_3171185_0_0_11"/>
<organism evidence="1 2">
    <name type="scientific">Parascardovia denticolens DSM 10105 = JCM 12538</name>
    <dbReference type="NCBI Taxonomy" id="864564"/>
    <lineage>
        <taxon>Bacteria</taxon>
        <taxon>Bacillati</taxon>
        <taxon>Actinomycetota</taxon>
        <taxon>Actinomycetes</taxon>
        <taxon>Bifidobacteriales</taxon>
        <taxon>Bifidobacteriaceae</taxon>
        <taxon>Parascardovia</taxon>
    </lineage>
</organism>
<reference evidence="1 2" key="1">
    <citation type="submission" date="2010-12" db="EMBL/GenBank/DDBJ databases">
        <authorList>
            <person name="Muzny D."/>
            <person name="Qin X."/>
            <person name="Buhay C."/>
            <person name="Dugan-Rocha S."/>
            <person name="Ding Y."/>
            <person name="Chen G."/>
            <person name="Hawes A."/>
            <person name="Holder M."/>
            <person name="Jhangiani S."/>
            <person name="Johnson A."/>
            <person name="Khan Z."/>
            <person name="Li Z."/>
            <person name="Liu W."/>
            <person name="Liu X."/>
            <person name="Perez L."/>
            <person name="Shen H."/>
            <person name="Wang Q."/>
            <person name="Watt J."/>
            <person name="Xi L."/>
            <person name="Xin Y."/>
            <person name="Zhou J."/>
            <person name="Deng J."/>
            <person name="Jiang H."/>
            <person name="Liu Y."/>
            <person name="Qu J."/>
            <person name="Song X.-Z."/>
            <person name="Zhang L."/>
            <person name="Villasana D."/>
            <person name="Johnson A."/>
            <person name="Liu J."/>
            <person name="Liyanage D."/>
            <person name="Lorensuhewa L."/>
            <person name="Robinson T."/>
            <person name="Song A."/>
            <person name="Song B.-B."/>
            <person name="Dinh H."/>
            <person name="Thornton R."/>
            <person name="Coyle M."/>
            <person name="Francisco L."/>
            <person name="Jackson L."/>
            <person name="Javaid M."/>
            <person name="Korchina V."/>
            <person name="Kovar C."/>
            <person name="Mata R."/>
            <person name="Mathew T."/>
            <person name="Ngo R."/>
            <person name="Nguyen L."/>
            <person name="Nguyen N."/>
            <person name="Okwuonu G."/>
            <person name="Ongeri F."/>
            <person name="Pham C."/>
            <person name="Simmons D."/>
            <person name="Wilczek-Boney K."/>
            <person name="Hale W."/>
            <person name="Jakkamsetti A."/>
            <person name="Pham P."/>
            <person name="Ruth R."/>
            <person name="San Lucas F."/>
            <person name="Warren J."/>
            <person name="Zhang J."/>
            <person name="Zhao Z."/>
            <person name="Zhou C."/>
            <person name="Zhu D."/>
            <person name="Lee S."/>
            <person name="Bess C."/>
            <person name="Blankenburg K."/>
            <person name="Forbes L."/>
            <person name="Fu Q."/>
            <person name="Gubbala S."/>
            <person name="Hirani K."/>
            <person name="Jayaseelan J.C."/>
            <person name="Lara F."/>
            <person name="Munidasa M."/>
            <person name="Palculict T."/>
            <person name="Patil S."/>
            <person name="Pu L.-L."/>
            <person name="Saada N."/>
            <person name="Tang L."/>
            <person name="Weissenberger G."/>
            <person name="Zhu Y."/>
            <person name="Hemphill L."/>
            <person name="Shang Y."/>
            <person name="Youmans B."/>
            <person name="Ayvaz T."/>
            <person name="Ross M."/>
            <person name="Santibanez J."/>
            <person name="Aqrawi P."/>
            <person name="Gross S."/>
            <person name="Joshi V."/>
            <person name="Fowler G."/>
            <person name="Nazareth L."/>
            <person name="Reid J."/>
            <person name="Worley K."/>
            <person name="Petrosino J."/>
            <person name="Highlander S."/>
            <person name="Gibbs R."/>
        </authorList>
    </citation>
    <scope>NUCLEOTIDE SEQUENCE [LARGE SCALE GENOMIC DNA]</scope>
    <source>
        <strain evidence="1 2">DSM 10105</strain>
    </source>
</reference>
<gene>
    <name evidence="1" type="ORF">HMPREF0620_0435</name>
</gene>
<accession>E6K0U9</accession>
<evidence type="ECO:0000313" key="1">
    <source>
        <dbReference type="EMBL" id="EFT83430.1"/>
    </source>
</evidence>
<proteinExistence type="predicted"/>
<dbReference type="AlphaFoldDB" id="E6K0U9"/>
<dbReference type="EMBL" id="AEON01000001">
    <property type="protein sequence ID" value="EFT83430.1"/>
    <property type="molecule type" value="Genomic_DNA"/>
</dbReference>
<evidence type="ECO:0000313" key="2">
    <source>
        <dbReference type="Proteomes" id="UP000004946"/>
    </source>
</evidence>
<sequence>MGGVSRQAYLWTQKGEGACSGRSKTPADGCISALAKMEVLNQIGWSG</sequence>
<comment type="caution">
    <text evidence="1">The sequence shown here is derived from an EMBL/GenBank/DDBJ whole genome shotgun (WGS) entry which is preliminary data.</text>
</comment>
<protein>
    <submittedName>
        <fullName evidence="1">Uncharacterized protein</fullName>
    </submittedName>
</protein>